<evidence type="ECO:0000313" key="2">
    <source>
        <dbReference type="Proteomes" id="UP000268857"/>
    </source>
</evidence>
<reference evidence="1 2" key="1">
    <citation type="journal article" date="2019" name="Genome Biol. Evol.">
        <title>Day and night: Metabolic profiles and evolutionary relationships of six axenic non-marine cyanobacteria.</title>
        <authorList>
            <person name="Will S.E."/>
            <person name="Henke P."/>
            <person name="Boedeker C."/>
            <person name="Huang S."/>
            <person name="Brinkmann H."/>
            <person name="Rohde M."/>
            <person name="Jarek M."/>
            <person name="Friedl T."/>
            <person name="Seufert S."/>
            <person name="Schumacher M."/>
            <person name="Overmann J."/>
            <person name="Neumann-Schaal M."/>
            <person name="Petersen J."/>
        </authorList>
    </citation>
    <scope>NUCLEOTIDE SEQUENCE [LARGE SCALE GENOMIC DNA]</scope>
    <source>
        <strain evidence="1 2">PCC 6912</strain>
    </source>
</reference>
<comment type="caution">
    <text evidence="1">The sequence shown here is derived from an EMBL/GenBank/DDBJ whole genome shotgun (WGS) entry which is preliminary data.</text>
</comment>
<dbReference type="Proteomes" id="UP000268857">
    <property type="component" value="Unassembled WGS sequence"/>
</dbReference>
<gene>
    <name evidence="1" type="ORF">PCC6912_40420</name>
</gene>
<accession>A0A3S0Y5M9</accession>
<evidence type="ECO:0000313" key="1">
    <source>
        <dbReference type="EMBL" id="RUR77083.1"/>
    </source>
</evidence>
<protein>
    <submittedName>
        <fullName evidence="1">Uncharacterized protein</fullName>
    </submittedName>
</protein>
<dbReference type="AlphaFoldDB" id="A0A3S0Y5M9"/>
<keyword evidence="2" id="KW-1185">Reference proteome</keyword>
<organism evidence="1 2">
    <name type="scientific">Chlorogloeopsis fritschii PCC 6912</name>
    <dbReference type="NCBI Taxonomy" id="211165"/>
    <lineage>
        <taxon>Bacteria</taxon>
        <taxon>Bacillati</taxon>
        <taxon>Cyanobacteriota</taxon>
        <taxon>Cyanophyceae</taxon>
        <taxon>Nostocales</taxon>
        <taxon>Chlorogloeopsidaceae</taxon>
        <taxon>Chlorogloeopsis</taxon>
    </lineage>
</organism>
<sequence>MLPIPILQAQELISLVLRSLTSPRDVYSSYASIISKKVDLSNTNNLNFYKNISKKIDVL</sequence>
<proteinExistence type="predicted"/>
<name>A0A3S0Y5M9_CHLFR</name>
<dbReference type="EMBL" id="RSCJ01000018">
    <property type="protein sequence ID" value="RUR77083.1"/>
    <property type="molecule type" value="Genomic_DNA"/>
</dbReference>